<proteinExistence type="predicted"/>
<keyword evidence="3" id="KW-0597">Phosphoprotein</keyword>
<dbReference type="CDD" id="cd00082">
    <property type="entry name" value="HisKA"/>
    <property type="match status" value="1"/>
</dbReference>
<dbReference type="SUPFAM" id="SSF55874">
    <property type="entry name" value="ATPase domain of HSP90 chaperone/DNA topoisomerase II/histidine kinase"/>
    <property type="match status" value="1"/>
</dbReference>
<dbReference type="Proteomes" id="UP001382935">
    <property type="component" value="Chromosome"/>
</dbReference>
<evidence type="ECO:0000256" key="2">
    <source>
        <dbReference type="ARBA" id="ARBA00012438"/>
    </source>
</evidence>
<dbReference type="SMART" id="SM00387">
    <property type="entry name" value="HATPase_c"/>
    <property type="match status" value="1"/>
</dbReference>
<keyword evidence="4" id="KW-0808">Transferase</keyword>
<feature type="domain" description="Histidine kinase" evidence="9">
    <location>
        <begin position="150"/>
        <end position="359"/>
    </location>
</feature>
<evidence type="ECO:0000256" key="5">
    <source>
        <dbReference type="ARBA" id="ARBA00022741"/>
    </source>
</evidence>
<evidence type="ECO:0000256" key="8">
    <source>
        <dbReference type="ARBA" id="ARBA00023012"/>
    </source>
</evidence>
<comment type="catalytic activity">
    <reaction evidence="1">
        <text>ATP + protein L-histidine = ADP + protein N-phospho-L-histidine.</text>
        <dbReference type="EC" id="2.7.13.3"/>
    </reaction>
</comment>
<dbReference type="PROSITE" id="PS50112">
    <property type="entry name" value="PAS"/>
    <property type="match status" value="1"/>
</dbReference>
<sequence length="368" mass="39434">MSDPITEAVLSTSLDAVMVIDDAGIITAWNGNAEKIFGYAAGDAVGRQMRDVIIPPEHRAAHQAGMSRFLLTGEVRILGRRVKLAALHRAGHEIPVELAVTMHSAVGGRHFLGFVRDLTAEMEAEANIRRLNAEVLQLSRLNAMGTAASMIAHELSQPLAAATNYLSICQRALSDSNRNADVLLSSVSEAQAAIFRAAEVLKIIRDIVGARPLRRLRVPLSLLISESLTLIKSSLPVEPVITISPGSEVVLVAKGPAEQVLLNILKNAAEALIGHPDPRLDCSARRVGSFVEICIADNGAGVPEEARSKLFSPNTSTKKGGLGIGLSICREIIENHGGRIWCESEPSRTKFCFTLPAAVNSKVTTVRK</sequence>
<gene>
    <name evidence="11" type="ORF">V6R86_09170</name>
</gene>
<dbReference type="Pfam" id="PF00989">
    <property type="entry name" value="PAS"/>
    <property type="match status" value="1"/>
</dbReference>
<dbReference type="InterPro" id="IPR036890">
    <property type="entry name" value="HATPase_C_sf"/>
</dbReference>
<name>A0ABZ2G457_9SPHN</name>
<dbReference type="PANTHER" id="PTHR43065">
    <property type="entry name" value="SENSOR HISTIDINE KINASE"/>
    <property type="match status" value="1"/>
</dbReference>
<keyword evidence="6" id="KW-0418">Kinase</keyword>
<dbReference type="InterPro" id="IPR003594">
    <property type="entry name" value="HATPase_dom"/>
</dbReference>
<evidence type="ECO:0000313" key="11">
    <source>
        <dbReference type="EMBL" id="WWM70839.1"/>
    </source>
</evidence>
<evidence type="ECO:0000259" key="10">
    <source>
        <dbReference type="PROSITE" id="PS50112"/>
    </source>
</evidence>
<evidence type="ECO:0000259" key="9">
    <source>
        <dbReference type="PROSITE" id="PS50109"/>
    </source>
</evidence>
<dbReference type="InterPro" id="IPR035965">
    <property type="entry name" value="PAS-like_dom_sf"/>
</dbReference>
<dbReference type="RefSeq" id="WP_338503950.1">
    <property type="nucleotide sequence ID" value="NZ_CP145607.1"/>
</dbReference>
<organism evidence="11 12">
    <name type="scientific">Sphingomonas kaistensis</name>
    <dbReference type="NCBI Taxonomy" id="298708"/>
    <lineage>
        <taxon>Bacteria</taxon>
        <taxon>Pseudomonadati</taxon>
        <taxon>Pseudomonadota</taxon>
        <taxon>Alphaproteobacteria</taxon>
        <taxon>Sphingomonadales</taxon>
        <taxon>Sphingomonadaceae</taxon>
        <taxon>Sphingomonas</taxon>
    </lineage>
</organism>
<keyword evidence="5" id="KW-0547">Nucleotide-binding</keyword>
<evidence type="ECO:0000256" key="6">
    <source>
        <dbReference type="ARBA" id="ARBA00022777"/>
    </source>
</evidence>
<evidence type="ECO:0000256" key="3">
    <source>
        <dbReference type="ARBA" id="ARBA00022553"/>
    </source>
</evidence>
<dbReference type="SUPFAM" id="SSF55785">
    <property type="entry name" value="PYP-like sensor domain (PAS domain)"/>
    <property type="match status" value="1"/>
</dbReference>
<dbReference type="InterPro" id="IPR004358">
    <property type="entry name" value="Sig_transdc_His_kin-like_C"/>
</dbReference>
<dbReference type="InterPro" id="IPR013767">
    <property type="entry name" value="PAS_fold"/>
</dbReference>
<evidence type="ECO:0000256" key="7">
    <source>
        <dbReference type="ARBA" id="ARBA00022840"/>
    </source>
</evidence>
<dbReference type="Pfam" id="PF02518">
    <property type="entry name" value="HATPase_c"/>
    <property type="match status" value="1"/>
</dbReference>
<evidence type="ECO:0000256" key="4">
    <source>
        <dbReference type="ARBA" id="ARBA00022679"/>
    </source>
</evidence>
<accession>A0ABZ2G457</accession>
<dbReference type="EMBL" id="CP145607">
    <property type="protein sequence ID" value="WWM70839.1"/>
    <property type="molecule type" value="Genomic_DNA"/>
</dbReference>
<dbReference type="Gene3D" id="3.30.565.10">
    <property type="entry name" value="Histidine kinase-like ATPase, C-terminal domain"/>
    <property type="match status" value="1"/>
</dbReference>
<keyword evidence="12" id="KW-1185">Reference proteome</keyword>
<dbReference type="SMART" id="SM00091">
    <property type="entry name" value="PAS"/>
    <property type="match status" value="1"/>
</dbReference>
<dbReference type="Gene3D" id="1.10.287.130">
    <property type="match status" value="1"/>
</dbReference>
<reference evidence="11 12" key="1">
    <citation type="submission" date="2024-02" db="EMBL/GenBank/DDBJ databases">
        <title>Full genome sequence of Sphingomonas kaistensis.</title>
        <authorList>
            <person name="Poletto B.L."/>
            <person name="Silva G."/>
            <person name="Galante D."/>
            <person name="Campos K.R."/>
            <person name="Santos M.B.N."/>
            <person name="Sacchi C.T."/>
        </authorList>
    </citation>
    <scope>NUCLEOTIDE SEQUENCE [LARGE SCALE GENOMIC DNA]</scope>
    <source>
        <strain evidence="11 12">MA4R</strain>
    </source>
</reference>
<dbReference type="InterPro" id="IPR000014">
    <property type="entry name" value="PAS"/>
</dbReference>
<feature type="domain" description="PAS" evidence="10">
    <location>
        <begin position="2"/>
        <end position="73"/>
    </location>
</feature>
<dbReference type="NCBIfam" id="TIGR00229">
    <property type="entry name" value="sensory_box"/>
    <property type="match status" value="1"/>
</dbReference>
<dbReference type="CDD" id="cd00130">
    <property type="entry name" value="PAS"/>
    <property type="match status" value="1"/>
</dbReference>
<evidence type="ECO:0000313" key="12">
    <source>
        <dbReference type="Proteomes" id="UP001382935"/>
    </source>
</evidence>
<keyword evidence="8" id="KW-0902">Two-component regulatory system</keyword>
<keyword evidence="7" id="KW-0067">ATP-binding</keyword>
<dbReference type="PRINTS" id="PR00344">
    <property type="entry name" value="BCTRLSENSOR"/>
</dbReference>
<dbReference type="PANTHER" id="PTHR43065:SF10">
    <property type="entry name" value="PEROXIDE STRESS-ACTIVATED HISTIDINE KINASE MAK3"/>
    <property type="match status" value="1"/>
</dbReference>
<protein>
    <recommendedName>
        <fullName evidence="2">histidine kinase</fullName>
        <ecNumber evidence="2">2.7.13.3</ecNumber>
    </recommendedName>
</protein>
<evidence type="ECO:0000256" key="1">
    <source>
        <dbReference type="ARBA" id="ARBA00000085"/>
    </source>
</evidence>
<dbReference type="InterPro" id="IPR005467">
    <property type="entry name" value="His_kinase_dom"/>
</dbReference>
<dbReference type="EC" id="2.7.13.3" evidence="2"/>
<dbReference type="Gene3D" id="3.30.450.20">
    <property type="entry name" value="PAS domain"/>
    <property type="match status" value="1"/>
</dbReference>
<dbReference type="InterPro" id="IPR003661">
    <property type="entry name" value="HisK_dim/P_dom"/>
</dbReference>
<dbReference type="PROSITE" id="PS50109">
    <property type="entry name" value="HIS_KIN"/>
    <property type="match status" value="1"/>
</dbReference>